<evidence type="ECO:0000259" key="7">
    <source>
        <dbReference type="SMART" id="SM01033"/>
    </source>
</evidence>
<feature type="repeat" description="WD" evidence="5">
    <location>
        <begin position="47"/>
        <end position="88"/>
    </location>
</feature>
<name>A0A2G9G8P0_9LAMI</name>
<evidence type="ECO:0000313" key="8">
    <source>
        <dbReference type="EMBL" id="PIN01654.1"/>
    </source>
</evidence>
<evidence type="ECO:0000256" key="3">
    <source>
        <dbReference type="ARBA" id="ARBA00022737"/>
    </source>
</evidence>
<dbReference type="PANTHER" id="PTHR14085:SF3">
    <property type="entry name" value="WD REPEAT-CONTAINING PROTEIN 46"/>
    <property type="match status" value="1"/>
</dbReference>
<dbReference type="SMART" id="SM01033">
    <property type="entry name" value="BING4CT"/>
    <property type="match status" value="1"/>
</dbReference>
<dbReference type="Pfam" id="PF00400">
    <property type="entry name" value="WD40"/>
    <property type="match status" value="1"/>
</dbReference>
<dbReference type="AlphaFoldDB" id="A0A2G9G8P0"/>
<dbReference type="SUPFAM" id="SSF50978">
    <property type="entry name" value="WD40 repeat-like"/>
    <property type="match status" value="1"/>
</dbReference>
<dbReference type="Gene3D" id="2.130.10.10">
    <property type="entry name" value="YVTN repeat-like/Quinoprotein amine dehydrogenase"/>
    <property type="match status" value="1"/>
</dbReference>
<dbReference type="Pfam" id="PF08149">
    <property type="entry name" value="BING4CT"/>
    <property type="match status" value="1"/>
</dbReference>
<dbReference type="PROSITE" id="PS50294">
    <property type="entry name" value="WD_REPEATS_REGION"/>
    <property type="match status" value="1"/>
</dbReference>
<dbReference type="GO" id="GO:0000462">
    <property type="term" value="P:maturation of SSU-rRNA from tricistronic rRNA transcript (SSU-rRNA, 5.8S rRNA, LSU-rRNA)"/>
    <property type="evidence" value="ECO:0007669"/>
    <property type="project" value="TreeGrafter"/>
</dbReference>
<dbReference type="OrthoDB" id="1705788at2759"/>
<proteinExistence type="predicted"/>
<comment type="subcellular location">
    <subcellularLocation>
        <location evidence="1">Nucleus</location>
        <location evidence="1">Nucleolus</location>
    </subcellularLocation>
</comment>
<feature type="region of interest" description="Disordered" evidence="6">
    <location>
        <begin position="195"/>
        <end position="216"/>
    </location>
</feature>
<dbReference type="InterPro" id="IPR012952">
    <property type="entry name" value="BING4_C_dom"/>
</dbReference>
<evidence type="ECO:0000256" key="5">
    <source>
        <dbReference type="PROSITE-ProRule" id="PRU00221"/>
    </source>
</evidence>
<dbReference type="InterPro" id="IPR001680">
    <property type="entry name" value="WD40_rpt"/>
</dbReference>
<dbReference type="PROSITE" id="PS50082">
    <property type="entry name" value="WD_REPEATS_2"/>
    <property type="match status" value="1"/>
</dbReference>
<evidence type="ECO:0000256" key="4">
    <source>
        <dbReference type="ARBA" id="ARBA00023242"/>
    </source>
</evidence>
<gene>
    <name evidence="8" type="ORF">CDL12_25837</name>
</gene>
<feature type="compositionally biased region" description="Polar residues" evidence="6">
    <location>
        <begin position="196"/>
        <end position="208"/>
    </location>
</feature>
<evidence type="ECO:0000256" key="2">
    <source>
        <dbReference type="ARBA" id="ARBA00022574"/>
    </source>
</evidence>
<dbReference type="InterPro" id="IPR036322">
    <property type="entry name" value="WD40_repeat_dom_sf"/>
</dbReference>
<accession>A0A2G9G8P0</accession>
<dbReference type="PANTHER" id="PTHR14085">
    <property type="entry name" value="WD-REPEAT PROTEIN BING4"/>
    <property type="match status" value="1"/>
</dbReference>
<evidence type="ECO:0000313" key="9">
    <source>
        <dbReference type="Proteomes" id="UP000231279"/>
    </source>
</evidence>
<dbReference type="SMART" id="SM00320">
    <property type="entry name" value="WD40"/>
    <property type="match status" value="1"/>
</dbReference>
<keyword evidence="3" id="KW-0677">Repeat</keyword>
<evidence type="ECO:0000256" key="6">
    <source>
        <dbReference type="SAM" id="MobiDB-lite"/>
    </source>
</evidence>
<dbReference type="InterPro" id="IPR040315">
    <property type="entry name" value="WDR46/Utp7"/>
</dbReference>
<sequence length="216" mass="23943">MVGNFRTGLGRSDTVQINPCNNVVPVGHSGGTVTMWKLTSKAPLVKMLCHKGPITALAFHSNSHLMATAGMERKIKLWDLRKYDVVQILPGHATGYTMDFSQKGLLATATGSFVQILGDFSGSRDYSRYMGHSIAKGYQIQKVLFRSYEDVLGIGDSMSWSSILIPGSEENPTLISGWLTHLKLVNRETRSKFDPFSTNYPRRQSCSARPNKDRVS</sequence>
<reference evidence="9" key="1">
    <citation type="journal article" date="2018" name="Gigascience">
        <title>Genome assembly of the Pink Ipe (Handroanthus impetiginosus, Bignoniaceae), a highly valued, ecologically keystone Neotropical timber forest tree.</title>
        <authorList>
            <person name="Silva-Junior O.B."/>
            <person name="Grattapaglia D."/>
            <person name="Novaes E."/>
            <person name="Collevatti R.G."/>
        </authorList>
    </citation>
    <scope>NUCLEOTIDE SEQUENCE [LARGE SCALE GENOMIC DNA]</scope>
    <source>
        <strain evidence="9">cv. UFG-1</strain>
    </source>
</reference>
<keyword evidence="9" id="KW-1185">Reference proteome</keyword>
<evidence type="ECO:0000256" key="1">
    <source>
        <dbReference type="ARBA" id="ARBA00004604"/>
    </source>
</evidence>
<protein>
    <recommendedName>
        <fullName evidence="7">BING4 C-terminal domain-containing protein</fullName>
    </recommendedName>
</protein>
<dbReference type="GO" id="GO:0030686">
    <property type="term" value="C:90S preribosome"/>
    <property type="evidence" value="ECO:0007669"/>
    <property type="project" value="TreeGrafter"/>
</dbReference>
<keyword evidence="4" id="KW-0539">Nucleus</keyword>
<keyword evidence="2 5" id="KW-0853">WD repeat</keyword>
<organism evidence="8 9">
    <name type="scientific">Handroanthus impetiginosus</name>
    <dbReference type="NCBI Taxonomy" id="429701"/>
    <lineage>
        <taxon>Eukaryota</taxon>
        <taxon>Viridiplantae</taxon>
        <taxon>Streptophyta</taxon>
        <taxon>Embryophyta</taxon>
        <taxon>Tracheophyta</taxon>
        <taxon>Spermatophyta</taxon>
        <taxon>Magnoliopsida</taxon>
        <taxon>eudicotyledons</taxon>
        <taxon>Gunneridae</taxon>
        <taxon>Pentapetalae</taxon>
        <taxon>asterids</taxon>
        <taxon>lamiids</taxon>
        <taxon>Lamiales</taxon>
        <taxon>Bignoniaceae</taxon>
        <taxon>Crescentiina</taxon>
        <taxon>Tabebuia alliance</taxon>
        <taxon>Handroanthus</taxon>
    </lineage>
</organism>
<feature type="domain" description="BING4 C-terminal" evidence="7">
    <location>
        <begin position="128"/>
        <end position="181"/>
    </location>
</feature>
<dbReference type="GO" id="GO:0032040">
    <property type="term" value="C:small-subunit processome"/>
    <property type="evidence" value="ECO:0007669"/>
    <property type="project" value="TreeGrafter"/>
</dbReference>
<dbReference type="STRING" id="429701.A0A2G9G8P0"/>
<dbReference type="Proteomes" id="UP000231279">
    <property type="component" value="Unassembled WGS sequence"/>
</dbReference>
<comment type="caution">
    <text evidence="8">The sequence shown here is derived from an EMBL/GenBank/DDBJ whole genome shotgun (WGS) entry which is preliminary data.</text>
</comment>
<dbReference type="InterPro" id="IPR015943">
    <property type="entry name" value="WD40/YVTN_repeat-like_dom_sf"/>
</dbReference>
<dbReference type="EMBL" id="NKXS01006321">
    <property type="protein sequence ID" value="PIN01654.1"/>
    <property type="molecule type" value="Genomic_DNA"/>
</dbReference>